<sequence>MKHVIIGDLHGRDIWKEAPMDDQSKFIFLGDYVDSLRKSDQEILENLRDVIAFKARYPWRVVLLTGNLDAQYMYYPHYRCAGFRASAQPALTKLFRANDHHFAYAYQVRNMLFTHAGVTNTWFRQLKCDEVYRRYRYGNKPIADTMNAMRRNAHAPALFTPCRVRTGQDSDGSAV</sequence>
<protein>
    <submittedName>
        <fullName evidence="2">Metallophosphoesterase</fullName>
    </submittedName>
</protein>
<dbReference type="GO" id="GO:0016787">
    <property type="term" value="F:hydrolase activity"/>
    <property type="evidence" value="ECO:0007669"/>
    <property type="project" value="InterPro"/>
</dbReference>
<dbReference type="Pfam" id="PF00149">
    <property type="entry name" value="Metallophos"/>
    <property type="match status" value="1"/>
</dbReference>
<reference evidence="2 3" key="1">
    <citation type="submission" date="2019-07" db="EMBL/GenBank/DDBJ databases">
        <authorList>
            <person name="Huq M.A."/>
        </authorList>
    </citation>
    <scope>NUCLEOTIDE SEQUENCE [LARGE SCALE GENOMIC DNA]</scope>
    <source>
        <strain evidence="2 3">MAH-19</strain>
    </source>
</reference>
<organism evidence="2 3">
    <name type="scientific">Mucilaginibacter corticis</name>
    <dbReference type="NCBI Taxonomy" id="2597670"/>
    <lineage>
        <taxon>Bacteria</taxon>
        <taxon>Pseudomonadati</taxon>
        <taxon>Bacteroidota</taxon>
        <taxon>Sphingobacteriia</taxon>
        <taxon>Sphingobacteriales</taxon>
        <taxon>Sphingobacteriaceae</taxon>
        <taxon>Mucilaginibacter</taxon>
    </lineage>
</organism>
<evidence type="ECO:0000259" key="1">
    <source>
        <dbReference type="Pfam" id="PF00149"/>
    </source>
</evidence>
<comment type="caution">
    <text evidence="2">The sequence shown here is derived from an EMBL/GenBank/DDBJ whole genome shotgun (WGS) entry which is preliminary data.</text>
</comment>
<evidence type="ECO:0000313" key="2">
    <source>
        <dbReference type="EMBL" id="TSJ34924.1"/>
    </source>
</evidence>
<dbReference type="AlphaFoldDB" id="A0A556M4U6"/>
<dbReference type="Gene3D" id="3.60.21.10">
    <property type="match status" value="1"/>
</dbReference>
<dbReference type="RefSeq" id="WP_144250887.1">
    <property type="nucleotide sequence ID" value="NZ_VLPK01000009.1"/>
</dbReference>
<keyword evidence="3" id="KW-1185">Reference proteome</keyword>
<dbReference type="InterPro" id="IPR004843">
    <property type="entry name" value="Calcineurin-like_PHP"/>
</dbReference>
<accession>A0A556M4U6</accession>
<dbReference type="InterPro" id="IPR029052">
    <property type="entry name" value="Metallo-depent_PP-like"/>
</dbReference>
<dbReference type="SUPFAM" id="SSF56300">
    <property type="entry name" value="Metallo-dependent phosphatases"/>
    <property type="match status" value="1"/>
</dbReference>
<name>A0A556M4U6_9SPHI</name>
<evidence type="ECO:0000313" key="3">
    <source>
        <dbReference type="Proteomes" id="UP000318733"/>
    </source>
</evidence>
<feature type="domain" description="Calcineurin-like phosphoesterase" evidence="1">
    <location>
        <begin position="2"/>
        <end position="143"/>
    </location>
</feature>
<proteinExistence type="predicted"/>
<dbReference type="OrthoDB" id="9808081at2"/>
<dbReference type="EMBL" id="VLPK01000009">
    <property type="protein sequence ID" value="TSJ34924.1"/>
    <property type="molecule type" value="Genomic_DNA"/>
</dbReference>
<dbReference type="Proteomes" id="UP000318733">
    <property type="component" value="Unassembled WGS sequence"/>
</dbReference>
<gene>
    <name evidence="2" type="ORF">FO440_24105</name>
</gene>